<evidence type="ECO:0000259" key="2">
    <source>
        <dbReference type="Pfam" id="PF13004"/>
    </source>
</evidence>
<gene>
    <name evidence="4" type="ORF">LG35_07760</name>
</gene>
<feature type="signal peptide" evidence="1">
    <location>
        <begin position="1"/>
        <end position="25"/>
    </location>
</feature>
<dbReference type="Pfam" id="PF13004">
    <property type="entry name" value="BACON"/>
    <property type="match status" value="2"/>
</dbReference>
<feature type="domain" description="BACON" evidence="2">
    <location>
        <begin position="161"/>
        <end position="220"/>
    </location>
</feature>
<dbReference type="PROSITE" id="PS51257">
    <property type="entry name" value="PROKAR_LIPOPROTEIN"/>
    <property type="match status" value="1"/>
</dbReference>
<dbReference type="EMBL" id="JRGF01000008">
    <property type="protein sequence ID" value="KHE41888.1"/>
    <property type="molecule type" value="Genomic_DNA"/>
</dbReference>
<evidence type="ECO:0000256" key="1">
    <source>
        <dbReference type="SAM" id="SignalP"/>
    </source>
</evidence>
<protein>
    <recommendedName>
        <fullName evidence="2 3">BACON domain-containing protein</fullName>
    </recommendedName>
</protein>
<name>A0ABR4YHZ7_9BACT</name>
<evidence type="ECO:0000259" key="3">
    <source>
        <dbReference type="Pfam" id="PF19190"/>
    </source>
</evidence>
<organism evidence="4 5">
    <name type="scientific">Alistipes inops</name>
    <dbReference type="NCBI Taxonomy" id="1501391"/>
    <lineage>
        <taxon>Bacteria</taxon>
        <taxon>Pseudomonadati</taxon>
        <taxon>Bacteroidota</taxon>
        <taxon>Bacteroidia</taxon>
        <taxon>Bacteroidales</taxon>
        <taxon>Rikenellaceae</taxon>
        <taxon>Alistipes</taxon>
    </lineage>
</organism>
<accession>A0ABR4YHZ7</accession>
<dbReference type="Pfam" id="PF19190">
    <property type="entry name" value="BACON_2"/>
    <property type="match status" value="1"/>
</dbReference>
<dbReference type="CDD" id="cd14948">
    <property type="entry name" value="BACON"/>
    <property type="match status" value="2"/>
</dbReference>
<dbReference type="InterPro" id="IPR013783">
    <property type="entry name" value="Ig-like_fold"/>
</dbReference>
<feature type="domain" description="BACON" evidence="3">
    <location>
        <begin position="32"/>
        <end position="117"/>
    </location>
</feature>
<sequence>MITMKKILFVAAACLLAAACSPTDGESTTASLEVSPSSLTFGAEDTTPQEITVTATGVEWEYTVPSSADWITVDNGTAGKLLVSVVKNPTAEKRTASIAVKPVNNDDVKAKSVTVTQAGSETPEVYSLTVDPAALTFEAEGAAGQSVKVTASGEGMTWSAAVDEAAKEWITLSTTEGTEGETTLTVTVQDNPETVQRVANVTLTPSMESAGPKAIRVTQEAKVLPPSFSMSYNDGDVPEEGFIIDYKGQNKYSIDVVPVNIEWNVKTEYDEGGSDWLQAEKIEGDAVNRINIGVSIFNSENTSSDPRTARVVVTTNVEDIGPFEIPVTQEGKPEFLSTLEEDVDFGVLTKGRIIVAPNNETRQNDCTYWDLILWNEGVEYDNVGNFTGTGDKLTFKLYTDVIQQNDDNEYYIPDGTYTVVPGPETEGHDFAAGEIEGGVWGYSHPQFPSGAWYIRMENDVATGDACIKEGTMTVARSGETYDIIFDFISDAGYKVTGKYEGVFDNIHAQ</sequence>
<evidence type="ECO:0000313" key="5">
    <source>
        <dbReference type="Proteomes" id="UP000030889"/>
    </source>
</evidence>
<dbReference type="InterPro" id="IPR024361">
    <property type="entry name" value="BACON"/>
</dbReference>
<keyword evidence="1" id="KW-0732">Signal</keyword>
<feature type="domain" description="BACON" evidence="2">
    <location>
        <begin position="269"/>
        <end position="330"/>
    </location>
</feature>
<dbReference type="Proteomes" id="UP000030889">
    <property type="component" value="Unassembled WGS sequence"/>
</dbReference>
<evidence type="ECO:0000313" key="4">
    <source>
        <dbReference type="EMBL" id="KHE41888.1"/>
    </source>
</evidence>
<dbReference type="Gene3D" id="2.60.40.10">
    <property type="entry name" value="Immunoglobulins"/>
    <property type="match status" value="2"/>
</dbReference>
<reference evidence="4 5" key="1">
    <citation type="submission" date="2014-09" db="EMBL/GenBank/DDBJ databases">
        <title>Alistipes sp. 627, sp. nov., a novel member of the family Rikenellaceae isolated from human faeces.</title>
        <authorList>
            <person name="Shkoporov A.N."/>
            <person name="Chaplin A.V."/>
            <person name="Motuzova O.V."/>
            <person name="Kafarskaia L.I."/>
            <person name="Khokhlova E.V."/>
            <person name="Efimov B.A."/>
        </authorList>
    </citation>
    <scope>NUCLEOTIDE SEQUENCE [LARGE SCALE GENOMIC DNA]</scope>
    <source>
        <strain evidence="4 5">627</strain>
    </source>
</reference>
<proteinExistence type="predicted"/>
<feature type="chain" id="PRO_5047483899" description="BACON domain-containing protein" evidence="1">
    <location>
        <begin position="26"/>
        <end position="509"/>
    </location>
</feature>
<keyword evidence="5" id="KW-1185">Reference proteome</keyword>
<comment type="caution">
    <text evidence="4">The sequence shown here is derived from an EMBL/GenBank/DDBJ whole genome shotgun (WGS) entry which is preliminary data.</text>
</comment>